<dbReference type="InterPro" id="IPR011701">
    <property type="entry name" value="MFS"/>
</dbReference>
<name>A0A1V6RLW0_9EURO</name>
<dbReference type="GO" id="GO:0005886">
    <property type="term" value="C:plasma membrane"/>
    <property type="evidence" value="ECO:0007669"/>
    <property type="project" value="TreeGrafter"/>
</dbReference>
<dbReference type="PROSITE" id="PS50850">
    <property type="entry name" value="MFS"/>
    <property type="match status" value="1"/>
</dbReference>
<accession>A0A1V6RLW0</accession>
<keyword evidence="3 6" id="KW-1133">Transmembrane helix</keyword>
<dbReference type="Gene3D" id="1.20.1250.20">
    <property type="entry name" value="MFS general substrate transporter like domains"/>
    <property type="match status" value="1"/>
</dbReference>
<organism evidence="8 9">
    <name type="scientific">Penicillium solitum</name>
    <dbReference type="NCBI Taxonomy" id="60172"/>
    <lineage>
        <taxon>Eukaryota</taxon>
        <taxon>Fungi</taxon>
        <taxon>Dikarya</taxon>
        <taxon>Ascomycota</taxon>
        <taxon>Pezizomycotina</taxon>
        <taxon>Eurotiomycetes</taxon>
        <taxon>Eurotiomycetidae</taxon>
        <taxon>Eurotiales</taxon>
        <taxon>Aspergillaceae</taxon>
        <taxon>Penicillium</taxon>
    </lineage>
</organism>
<evidence type="ECO:0000256" key="3">
    <source>
        <dbReference type="ARBA" id="ARBA00022989"/>
    </source>
</evidence>
<dbReference type="AlphaFoldDB" id="A0A1V6RLW0"/>
<feature type="compositionally biased region" description="Polar residues" evidence="5">
    <location>
        <begin position="1"/>
        <end position="22"/>
    </location>
</feature>
<gene>
    <name evidence="8" type="ORF">PENSOL_c002G00173</name>
</gene>
<evidence type="ECO:0000313" key="9">
    <source>
        <dbReference type="Proteomes" id="UP000191612"/>
    </source>
</evidence>
<dbReference type="Proteomes" id="UP000191612">
    <property type="component" value="Unassembled WGS sequence"/>
</dbReference>
<evidence type="ECO:0000256" key="2">
    <source>
        <dbReference type="ARBA" id="ARBA00022692"/>
    </source>
</evidence>
<dbReference type="PANTHER" id="PTHR23502">
    <property type="entry name" value="MAJOR FACILITATOR SUPERFAMILY"/>
    <property type="match status" value="1"/>
</dbReference>
<evidence type="ECO:0000256" key="6">
    <source>
        <dbReference type="SAM" id="Phobius"/>
    </source>
</evidence>
<dbReference type="InterPro" id="IPR036259">
    <property type="entry name" value="MFS_trans_sf"/>
</dbReference>
<feature type="transmembrane region" description="Helical" evidence="6">
    <location>
        <begin position="199"/>
        <end position="220"/>
    </location>
</feature>
<dbReference type="GO" id="GO:0022857">
    <property type="term" value="F:transmembrane transporter activity"/>
    <property type="evidence" value="ECO:0007669"/>
    <property type="project" value="InterPro"/>
</dbReference>
<dbReference type="Pfam" id="PF07690">
    <property type="entry name" value="MFS_1"/>
    <property type="match status" value="1"/>
</dbReference>
<feature type="transmembrane region" description="Helical" evidence="6">
    <location>
        <begin position="284"/>
        <end position="304"/>
    </location>
</feature>
<evidence type="ECO:0000313" key="8">
    <source>
        <dbReference type="EMBL" id="OQE02518.1"/>
    </source>
</evidence>
<feature type="transmembrane region" description="Helical" evidence="6">
    <location>
        <begin position="172"/>
        <end position="193"/>
    </location>
</feature>
<keyword evidence="9" id="KW-1185">Reference proteome</keyword>
<proteinExistence type="predicted"/>
<dbReference type="SUPFAM" id="SSF103473">
    <property type="entry name" value="MFS general substrate transporter"/>
    <property type="match status" value="1"/>
</dbReference>
<feature type="transmembrane region" description="Helical" evidence="6">
    <location>
        <begin position="324"/>
        <end position="343"/>
    </location>
</feature>
<feature type="transmembrane region" description="Helical" evidence="6">
    <location>
        <begin position="81"/>
        <end position="99"/>
    </location>
</feature>
<dbReference type="InterPro" id="IPR020846">
    <property type="entry name" value="MFS_dom"/>
</dbReference>
<feature type="transmembrane region" description="Helical" evidence="6">
    <location>
        <begin position="430"/>
        <end position="449"/>
    </location>
</feature>
<feature type="transmembrane region" description="Helical" evidence="6">
    <location>
        <begin position="111"/>
        <end position="130"/>
    </location>
</feature>
<feature type="transmembrane region" description="Helical" evidence="6">
    <location>
        <begin position="50"/>
        <end position="69"/>
    </location>
</feature>
<feature type="region of interest" description="Disordered" evidence="5">
    <location>
        <begin position="1"/>
        <end position="41"/>
    </location>
</feature>
<dbReference type="Gene3D" id="1.20.1720.10">
    <property type="entry name" value="Multidrug resistance protein D"/>
    <property type="match status" value="1"/>
</dbReference>
<feature type="transmembrane region" description="Helical" evidence="6">
    <location>
        <begin position="142"/>
        <end position="160"/>
    </location>
</feature>
<keyword evidence="4 6" id="KW-0472">Membrane</keyword>
<comment type="caution">
    <text evidence="8">The sequence shown here is derived from an EMBL/GenBank/DDBJ whole genome shotgun (WGS) entry which is preliminary data.</text>
</comment>
<feature type="transmembrane region" description="Helical" evidence="6">
    <location>
        <begin position="364"/>
        <end position="387"/>
    </location>
</feature>
<keyword evidence="2 6" id="KW-0812">Transmembrane</keyword>
<evidence type="ECO:0000256" key="5">
    <source>
        <dbReference type="SAM" id="MobiDB-lite"/>
    </source>
</evidence>
<comment type="subcellular location">
    <subcellularLocation>
        <location evidence="1">Membrane</location>
        <topology evidence="1">Multi-pass membrane protein</topology>
    </subcellularLocation>
</comment>
<dbReference type="PANTHER" id="PTHR23502:SF139">
    <property type="entry name" value="MAJOR FACILITATOR SUPERFAMILY (MFS) PROFILE DOMAIN-CONTAINING PROTEIN-RELATED"/>
    <property type="match status" value="1"/>
</dbReference>
<reference evidence="9" key="1">
    <citation type="journal article" date="2017" name="Nat. Microbiol.">
        <title>Global analysis of biosynthetic gene clusters reveals vast potential of secondary metabolite production in Penicillium species.</title>
        <authorList>
            <person name="Nielsen J.C."/>
            <person name="Grijseels S."/>
            <person name="Prigent S."/>
            <person name="Ji B."/>
            <person name="Dainat J."/>
            <person name="Nielsen K.F."/>
            <person name="Frisvad J.C."/>
            <person name="Workman M."/>
            <person name="Nielsen J."/>
        </authorList>
    </citation>
    <scope>NUCLEOTIDE SEQUENCE [LARGE SCALE GENOMIC DNA]</scope>
    <source>
        <strain evidence="9">IBT 29525</strain>
    </source>
</reference>
<dbReference type="STRING" id="60172.A0A1V6RLW0"/>
<dbReference type="EMBL" id="MDYO01000002">
    <property type="protein sequence ID" value="OQE02518.1"/>
    <property type="molecule type" value="Genomic_DNA"/>
</dbReference>
<evidence type="ECO:0000256" key="4">
    <source>
        <dbReference type="ARBA" id="ARBA00023136"/>
    </source>
</evidence>
<sequence>MEQHKPSQIKQGEGCNLTSEPPSSAIKMKDTGSTPQEVEEGTTERLDPYAIFYSFMLIYSTTIYIPVTLDLQAQFRAPYTAIAWSVAMPSLGISLSMLLAKPFADSYGRRIVLLVSASIAILASGCASIRSINLSGFMASRFFQGIGTGPGLNVGLAILGDISWGHERGFRIGLWVMGTTIGAPVGILIGGLLGEVNQFWASYHLTILYFILLVLIIVTLPETLYPRDLMVSQTSMCLADNTTTPNHQIAEIQRTREIRVWTVKRIPGVKHAPFWAGMLRYLQVWTYPNVSIGCLSVVFFQYWWCNSLMIMAPDAYFMYSTKVQGALFVAFMLGSIFGEVFMSGRLSDWIVGTLVKKNNKRNPALRLLLSYAAALMTGVGYALWGVSIDQEWHWMTGEVALFLVGAGIQIGNTAMSSFIVDLYPEHLMDVISFYSVLFNLASFIEPWFISNWVASSGNKTHLDTSGALSFKD</sequence>
<protein>
    <recommendedName>
        <fullName evidence="7">Major facilitator superfamily (MFS) profile domain-containing protein</fullName>
    </recommendedName>
</protein>
<feature type="domain" description="Major facilitator superfamily (MFS) profile" evidence="7">
    <location>
        <begin position="46"/>
        <end position="472"/>
    </location>
</feature>
<feature type="transmembrane region" description="Helical" evidence="6">
    <location>
        <begin position="399"/>
        <end position="423"/>
    </location>
</feature>
<evidence type="ECO:0000256" key="1">
    <source>
        <dbReference type="ARBA" id="ARBA00004141"/>
    </source>
</evidence>
<evidence type="ECO:0000259" key="7">
    <source>
        <dbReference type="PROSITE" id="PS50850"/>
    </source>
</evidence>